<comment type="similarity">
    <text evidence="1">Belongs to the short-chain dehydrogenases/reductases (SDR) family.</text>
</comment>
<dbReference type="AlphaFoldDB" id="A0A3A4NQV0"/>
<dbReference type="EC" id="1.1.1.47" evidence="2"/>
<dbReference type="Gene3D" id="3.40.50.720">
    <property type="entry name" value="NAD(P)-binding Rossmann-like Domain"/>
    <property type="match status" value="1"/>
</dbReference>
<dbReference type="CDD" id="cd05233">
    <property type="entry name" value="SDR_c"/>
    <property type="match status" value="1"/>
</dbReference>
<protein>
    <submittedName>
        <fullName evidence="2">Glucose 1-dehydrogenase</fullName>
        <ecNumber evidence="2">1.1.1.47</ecNumber>
    </submittedName>
</protein>
<gene>
    <name evidence="2" type="ORF">C4520_15380</name>
</gene>
<comment type="caution">
    <text evidence="2">The sequence shown here is derived from an EMBL/GenBank/DDBJ whole genome shotgun (WGS) entry which is preliminary data.</text>
</comment>
<dbReference type="PROSITE" id="PS00061">
    <property type="entry name" value="ADH_SHORT"/>
    <property type="match status" value="1"/>
</dbReference>
<dbReference type="PANTHER" id="PTHR43943:SF2">
    <property type="entry name" value="DEHYDROGENASE_REDUCTASE 4"/>
    <property type="match status" value="1"/>
</dbReference>
<dbReference type="PANTHER" id="PTHR43943">
    <property type="entry name" value="DEHYDROGENASE/REDUCTASE (SDR FAMILY) MEMBER 4"/>
    <property type="match status" value="1"/>
</dbReference>
<evidence type="ECO:0000313" key="2">
    <source>
        <dbReference type="EMBL" id="RJP17911.1"/>
    </source>
</evidence>
<dbReference type="SUPFAM" id="SSF51735">
    <property type="entry name" value="NAD(P)-binding Rossmann-fold domains"/>
    <property type="match status" value="1"/>
</dbReference>
<keyword evidence="2" id="KW-0560">Oxidoreductase</keyword>
<proteinExistence type="inferred from homology"/>
<reference evidence="2" key="2">
    <citation type="submission" date="2018-03" db="EMBL/GenBank/DDBJ databases">
        <authorList>
            <person name="Keele B.F."/>
        </authorList>
    </citation>
    <scope>NUCLEOTIDE SEQUENCE</scope>
    <source>
        <strain evidence="2">SURF_5</strain>
    </source>
</reference>
<dbReference type="Pfam" id="PF13561">
    <property type="entry name" value="adh_short_C2"/>
    <property type="match status" value="1"/>
</dbReference>
<sequence>MGVSFSLKDKVAIVTGASRGIGEAIARTFAENGAKVVISSRKQESLDAVAASIKKSGGEAIPIACHTGKLEMIDSLYDQVMKKYGRVDVLVNNAAANPYFGSVLEVPESAYDKTFEVNTKGYFFMAQKAGKIMVEQKKGSIINIASVAGLRGSQFQAVYGMTKAAVIMMTKVFAKELGPSGVRCNAICPGLTETHFAKVLIETEEIYKIALESIPLKRHAQPIEIAGAALYLASDASSFTTGSYMVVDGGGTA</sequence>
<dbReference type="InterPro" id="IPR020904">
    <property type="entry name" value="Sc_DH/Rdtase_CS"/>
</dbReference>
<dbReference type="Proteomes" id="UP000265882">
    <property type="component" value="Unassembled WGS sequence"/>
</dbReference>
<dbReference type="FunFam" id="3.40.50.720:FF:000084">
    <property type="entry name" value="Short-chain dehydrogenase reductase"/>
    <property type="match status" value="1"/>
</dbReference>
<dbReference type="PRINTS" id="PR00080">
    <property type="entry name" value="SDRFAMILY"/>
</dbReference>
<name>A0A3A4NQV0_ABYX5</name>
<reference evidence="2" key="1">
    <citation type="journal article" date="2017" name="ISME J.">
        <title>Energy and carbon metabolisms in a deep terrestrial subsurface fluid microbial community.</title>
        <authorList>
            <person name="Momper L."/>
            <person name="Jungbluth S.P."/>
            <person name="Lee M.D."/>
            <person name="Amend J.P."/>
        </authorList>
    </citation>
    <scope>NUCLEOTIDE SEQUENCE [LARGE SCALE GENOMIC DNA]</scope>
    <source>
        <strain evidence="2">SURF_5</strain>
    </source>
</reference>
<dbReference type="GO" id="GO:0047936">
    <property type="term" value="F:glucose 1-dehydrogenase [NAD(P)+] activity"/>
    <property type="evidence" value="ECO:0007669"/>
    <property type="project" value="UniProtKB-EC"/>
</dbReference>
<organism evidence="2">
    <name type="scientific">Abyssobacteria bacterium (strain SURF_5)</name>
    <dbReference type="NCBI Taxonomy" id="2093360"/>
    <lineage>
        <taxon>Bacteria</taxon>
        <taxon>Pseudomonadati</taxon>
        <taxon>Candidatus Hydrogenedentota</taxon>
        <taxon>Candidatus Abyssobacteria</taxon>
    </lineage>
</organism>
<dbReference type="InterPro" id="IPR036291">
    <property type="entry name" value="NAD(P)-bd_dom_sf"/>
</dbReference>
<dbReference type="EMBL" id="QZKU01000108">
    <property type="protein sequence ID" value="RJP17911.1"/>
    <property type="molecule type" value="Genomic_DNA"/>
</dbReference>
<evidence type="ECO:0000256" key="1">
    <source>
        <dbReference type="ARBA" id="ARBA00006484"/>
    </source>
</evidence>
<dbReference type="PRINTS" id="PR00081">
    <property type="entry name" value="GDHRDH"/>
</dbReference>
<dbReference type="NCBIfam" id="NF005559">
    <property type="entry name" value="PRK07231.1"/>
    <property type="match status" value="1"/>
</dbReference>
<dbReference type="InterPro" id="IPR002347">
    <property type="entry name" value="SDR_fam"/>
</dbReference>
<accession>A0A3A4NQV0</accession>